<keyword evidence="8" id="KW-1185">Reference proteome</keyword>
<dbReference type="InterPro" id="IPR014284">
    <property type="entry name" value="RNA_pol_sigma-70_dom"/>
</dbReference>
<dbReference type="NCBIfam" id="TIGR02937">
    <property type="entry name" value="sigma70-ECF"/>
    <property type="match status" value="1"/>
</dbReference>
<proteinExistence type="predicted"/>
<dbReference type="Gene3D" id="1.10.10.10">
    <property type="entry name" value="Winged helix-like DNA-binding domain superfamily/Winged helix DNA-binding domain"/>
    <property type="match status" value="1"/>
</dbReference>
<evidence type="ECO:0000256" key="1">
    <source>
        <dbReference type="ARBA" id="ARBA00023015"/>
    </source>
</evidence>
<dbReference type="Pfam" id="PF08281">
    <property type="entry name" value="Sigma70_r4_2"/>
    <property type="match status" value="1"/>
</dbReference>
<accession>A0A7I8CZN1</accession>
<gene>
    <name evidence="7" type="primary">spo0H</name>
    <name evidence="7" type="ORF">C12CBH8_05860</name>
</gene>
<dbReference type="InterPro" id="IPR036388">
    <property type="entry name" value="WH-like_DNA-bd_sf"/>
</dbReference>
<organism evidence="7 8">
    <name type="scientific">Solibaculum mannosilyticum</name>
    <dbReference type="NCBI Taxonomy" id="2780922"/>
    <lineage>
        <taxon>Bacteria</taxon>
        <taxon>Bacillati</taxon>
        <taxon>Bacillota</taxon>
        <taxon>Clostridia</taxon>
        <taxon>Eubacteriales</taxon>
        <taxon>Oscillospiraceae</taxon>
        <taxon>Solibaculum</taxon>
    </lineage>
</organism>
<dbReference type="InterPro" id="IPR013324">
    <property type="entry name" value="RNA_pol_sigma_r3/r4-like"/>
</dbReference>
<dbReference type="Pfam" id="PF04542">
    <property type="entry name" value="Sigma70_r2"/>
    <property type="match status" value="1"/>
</dbReference>
<dbReference type="GO" id="GO:0003677">
    <property type="term" value="F:DNA binding"/>
    <property type="evidence" value="ECO:0007669"/>
    <property type="project" value="UniProtKB-KW"/>
</dbReference>
<reference evidence="8" key="1">
    <citation type="submission" date="2020-07" db="EMBL/GenBank/DDBJ databases">
        <title>Complete genome sequencing of Clostridia bacterium strain 12CBH8.</title>
        <authorList>
            <person name="Sakamoto M."/>
            <person name="Murakami T."/>
            <person name="Mori H."/>
        </authorList>
    </citation>
    <scope>NUCLEOTIDE SEQUENCE [LARGE SCALE GENOMIC DNA]</scope>
    <source>
        <strain evidence="8">12CBH8</strain>
    </source>
</reference>
<evidence type="ECO:0000256" key="4">
    <source>
        <dbReference type="ARBA" id="ARBA00023163"/>
    </source>
</evidence>
<evidence type="ECO:0000256" key="3">
    <source>
        <dbReference type="ARBA" id="ARBA00023125"/>
    </source>
</evidence>
<feature type="domain" description="RNA polymerase sigma factor 70 region 4 type 2" evidence="6">
    <location>
        <begin position="136"/>
        <end position="184"/>
    </location>
</feature>
<evidence type="ECO:0000313" key="8">
    <source>
        <dbReference type="Proteomes" id="UP000593890"/>
    </source>
</evidence>
<dbReference type="PANTHER" id="PTHR30385:SF1">
    <property type="entry name" value="RNA POLYMERASE SIGMA-H FACTOR"/>
    <property type="match status" value="1"/>
</dbReference>
<evidence type="ECO:0000313" key="7">
    <source>
        <dbReference type="EMBL" id="BCI59947.1"/>
    </source>
</evidence>
<dbReference type="EMBL" id="AP023321">
    <property type="protein sequence ID" value="BCI59947.1"/>
    <property type="molecule type" value="Genomic_DNA"/>
</dbReference>
<keyword evidence="4" id="KW-0804">Transcription</keyword>
<dbReference type="GO" id="GO:0006352">
    <property type="term" value="P:DNA-templated transcription initiation"/>
    <property type="evidence" value="ECO:0007669"/>
    <property type="project" value="InterPro"/>
</dbReference>
<name>A0A7I8CZN1_9FIRM</name>
<dbReference type="Proteomes" id="UP000593890">
    <property type="component" value="Chromosome"/>
</dbReference>
<dbReference type="InterPro" id="IPR007627">
    <property type="entry name" value="RNA_pol_sigma70_r2"/>
</dbReference>
<keyword evidence="2" id="KW-0731">Sigma factor</keyword>
<dbReference type="PANTHER" id="PTHR30385">
    <property type="entry name" value="SIGMA FACTOR F FLAGELLAR"/>
    <property type="match status" value="1"/>
</dbReference>
<dbReference type="InterPro" id="IPR013325">
    <property type="entry name" value="RNA_pol_sigma_r2"/>
</dbReference>
<dbReference type="InterPro" id="IPR013249">
    <property type="entry name" value="RNA_pol_sigma70_r4_t2"/>
</dbReference>
<dbReference type="Gene3D" id="1.10.1740.10">
    <property type="match status" value="1"/>
</dbReference>
<feature type="domain" description="RNA polymerase sigma-70 region 2" evidence="5">
    <location>
        <begin position="25"/>
        <end position="90"/>
    </location>
</feature>
<keyword evidence="1" id="KW-0805">Transcription regulation</keyword>
<dbReference type="SUPFAM" id="SSF88659">
    <property type="entry name" value="Sigma3 and sigma4 domains of RNA polymerase sigma factors"/>
    <property type="match status" value="1"/>
</dbReference>
<sequence>MFDSVSDEQLVQKARQGEQEAFAALFTRYAPLVESKAADLAPGLEPDDLKQEGRMGLLSAVLTFDPARGVPFRAYASVCVSHRVSSARRTAFKHSMLHSSLSLNGEESSALEEVPDAGADPEQQVIQWEESSRIYTSLTERLSPLEKKSLLLYLSGSTYEEIAEKLGCTFKAIDNALQRVRRKLRNIHT</sequence>
<dbReference type="RefSeq" id="WP_215533512.1">
    <property type="nucleotide sequence ID" value="NZ_AP023321.1"/>
</dbReference>
<dbReference type="GO" id="GO:0016987">
    <property type="term" value="F:sigma factor activity"/>
    <property type="evidence" value="ECO:0007669"/>
    <property type="project" value="UniProtKB-KW"/>
</dbReference>
<dbReference type="AlphaFoldDB" id="A0A7I8CZN1"/>
<evidence type="ECO:0000256" key="2">
    <source>
        <dbReference type="ARBA" id="ARBA00023082"/>
    </source>
</evidence>
<protein>
    <submittedName>
        <fullName evidence="7">RNA polymerase factor sigma-70</fullName>
    </submittedName>
</protein>
<keyword evidence="3" id="KW-0238">DNA-binding</keyword>
<dbReference type="SUPFAM" id="SSF88946">
    <property type="entry name" value="Sigma2 domain of RNA polymerase sigma factors"/>
    <property type="match status" value="1"/>
</dbReference>
<dbReference type="KEGG" id="sman:C12CBH8_05860"/>
<evidence type="ECO:0000259" key="6">
    <source>
        <dbReference type="Pfam" id="PF08281"/>
    </source>
</evidence>
<evidence type="ECO:0000259" key="5">
    <source>
        <dbReference type="Pfam" id="PF04542"/>
    </source>
</evidence>